<dbReference type="InterPro" id="IPR000834">
    <property type="entry name" value="Peptidase_M14"/>
</dbReference>
<accession>A0ABX1WID7</accession>
<gene>
    <name evidence="3" type="ORF">HMH06_00940</name>
</gene>
<evidence type="ECO:0000313" key="4">
    <source>
        <dbReference type="Proteomes" id="UP000580344"/>
    </source>
</evidence>
<evidence type="ECO:0000313" key="3">
    <source>
        <dbReference type="EMBL" id="NOJ74424.1"/>
    </source>
</evidence>
<evidence type="ECO:0000259" key="2">
    <source>
        <dbReference type="PROSITE" id="PS52035"/>
    </source>
</evidence>
<feature type="domain" description="Peptidase M14" evidence="2">
    <location>
        <begin position="10"/>
        <end position="270"/>
    </location>
</feature>
<dbReference type="EMBL" id="JABFOQ010000001">
    <property type="protein sequence ID" value="NOJ74424.1"/>
    <property type="molecule type" value="Genomic_DNA"/>
</dbReference>
<protein>
    <submittedName>
        <fullName evidence="3">Peptidase M14</fullName>
    </submittedName>
</protein>
<proteinExistence type="inferred from homology"/>
<reference evidence="3 4" key="1">
    <citation type="submission" date="2020-05" db="EMBL/GenBank/DDBJ databases">
        <title>Tigecycline resistant gene in Empedobacter stercoris.</title>
        <authorList>
            <person name="Chen Y."/>
            <person name="Cheng Y."/>
            <person name="Zhou K."/>
        </authorList>
    </citation>
    <scope>NUCLEOTIDE SEQUENCE [LARGE SCALE GENOMIC DNA]</scope>
    <source>
        <strain evidence="3 4">ES202</strain>
    </source>
</reference>
<comment type="similarity">
    <text evidence="1">Belongs to the peptidase M14 family.</text>
</comment>
<dbReference type="RefSeq" id="WP_171621738.1">
    <property type="nucleotide sequence ID" value="NZ_JABFOQ010000001.1"/>
</dbReference>
<organism evidence="3 4">
    <name type="scientific">Empedobacter stercoris</name>
    <dbReference type="NCBI Taxonomy" id="1628248"/>
    <lineage>
        <taxon>Bacteria</taxon>
        <taxon>Pseudomonadati</taxon>
        <taxon>Bacteroidota</taxon>
        <taxon>Flavobacteriia</taxon>
        <taxon>Flavobacteriales</taxon>
        <taxon>Weeksellaceae</taxon>
        <taxon>Empedobacter</taxon>
    </lineage>
</organism>
<dbReference type="PROSITE" id="PS52035">
    <property type="entry name" value="PEPTIDASE_M14"/>
    <property type="match status" value="1"/>
</dbReference>
<dbReference type="SUPFAM" id="SSF53187">
    <property type="entry name" value="Zn-dependent exopeptidases"/>
    <property type="match status" value="1"/>
</dbReference>
<feature type="active site" description="Proton donor/acceptor" evidence="1">
    <location>
        <position position="221"/>
    </location>
</feature>
<keyword evidence="4" id="KW-1185">Reference proteome</keyword>
<dbReference type="Pfam" id="PF00246">
    <property type="entry name" value="Peptidase_M14"/>
    <property type="match status" value="1"/>
</dbReference>
<sequence>MFDIQQLDQEYSTFKQEGFDLKWLNFEDLKKYFSLKSSQKEQIGTSFLGNEIYKLSFGTGEKRLLIWSQMHGNESSGTRAMFDVINFFEQKSELAQTILSQLTIDFIPMLNPDGANVNTRRNAVGIDINRDFLAKQSTEIHILLDQVEKGNYQTLFNLHDQRTIFNVGQTAKPATLSFLAPSYNVEEDVNEVREKTMGIIQSMNTALQQVIPGQVGRYTSEFYPMSTGDNFTKMGYPCVLFEAGHFANDYQRNTTRKYNALAILAGLNALATQDKFPFDNYLSIPQNGQKYLDILIRNVQLKNEDKFSFVDLGIYFEDEYNEENNTVDQMAKIVEIGDLRKFIGHLEIDAKKQIYKGVQKNYPILNQLATFEIGSIKFKNGRLID</sequence>
<dbReference type="Gene3D" id="3.40.630.10">
    <property type="entry name" value="Zn peptidases"/>
    <property type="match status" value="1"/>
</dbReference>
<dbReference type="Proteomes" id="UP000580344">
    <property type="component" value="Unassembled WGS sequence"/>
</dbReference>
<name>A0ABX1WID7_9FLAO</name>
<comment type="caution">
    <text evidence="3">The sequence shown here is derived from an EMBL/GenBank/DDBJ whole genome shotgun (WGS) entry which is preliminary data.</text>
</comment>
<evidence type="ECO:0000256" key="1">
    <source>
        <dbReference type="PROSITE-ProRule" id="PRU01379"/>
    </source>
</evidence>